<evidence type="ECO:0000256" key="1">
    <source>
        <dbReference type="ARBA" id="ARBA00023015"/>
    </source>
</evidence>
<dbReference type="InterPro" id="IPR036390">
    <property type="entry name" value="WH_DNA-bd_sf"/>
</dbReference>
<dbReference type="InterPro" id="IPR036388">
    <property type="entry name" value="WH-like_DNA-bd_sf"/>
</dbReference>
<evidence type="ECO:0000313" key="6">
    <source>
        <dbReference type="Proteomes" id="UP001589627"/>
    </source>
</evidence>
<dbReference type="RefSeq" id="WP_378211065.1">
    <property type="nucleotide sequence ID" value="NZ_JBHLZP010000462.1"/>
</dbReference>
<sequence length="201" mass="21403">SRRLGRVGEALALYHEAALAPYQPRMRALIDADRAVRARALLDGGVEGLLKTLRPAVRWRRPVLETDYPVDQELRLDGRGLLLVPSVFCERTPISLLDPDLPPTLVYPIDHSGPAAEPAGDGLAALVGTTRGEVLRRLGEAAATTSELARVLDISTASASQHASVLRRSGLVVSRRAGNAMIHRITPLGTALLCGGGRTVG</sequence>
<feature type="domain" description="HTH arsR-type" evidence="4">
    <location>
        <begin position="111"/>
        <end position="201"/>
    </location>
</feature>
<dbReference type="Gene3D" id="1.10.10.10">
    <property type="entry name" value="Winged helix-like DNA-binding domain superfamily/Winged helix DNA-binding domain"/>
    <property type="match status" value="1"/>
</dbReference>
<dbReference type="EMBL" id="JBHLZP010000462">
    <property type="protein sequence ID" value="MFB9838092.1"/>
    <property type="molecule type" value="Genomic_DNA"/>
</dbReference>
<dbReference type="PROSITE" id="PS50987">
    <property type="entry name" value="HTH_ARSR_2"/>
    <property type="match status" value="1"/>
</dbReference>
<name>A0ABV5YSN0_9ACTN</name>
<comment type="caution">
    <text evidence="5">The sequence shown here is derived from an EMBL/GenBank/DDBJ whole genome shotgun (WGS) entry which is preliminary data.</text>
</comment>
<accession>A0ABV5YSN0</accession>
<dbReference type="Proteomes" id="UP001589627">
    <property type="component" value="Unassembled WGS sequence"/>
</dbReference>
<proteinExistence type="predicted"/>
<evidence type="ECO:0000256" key="2">
    <source>
        <dbReference type="ARBA" id="ARBA00023125"/>
    </source>
</evidence>
<dbReference type="InterPro" id="IPR011991">
    <property type="entry name" value="ArsR-like_HTH"/>
</dbReference>
<dbReference type="PANTHER" id="PTHR43132">
    <property type="entry name" value="ARSENICAL RESISTANCE OPERON REPRESSOR ARSR-RELATED"/>
    <property type="match status" value="1"/>
</dbReference>
<dbReference type="SUPFAM" id="SSF46785">
    <property type="entry name" value="Winged helix' DNA-binding domain"/>
    <property type="match status" value="1"/>
</dbReference>
<dbReference type="InterPro" id="IPR001845">
    <property type="entry name" value="HTH_ArsR_DNA-bd_dom"/>
</dbReference>
<dbReference type="SMART" id="SM00418">
    <property type="entry name" value="HTH_ARSR"/>
    <property type="match status" value="1"/>
</dbReference>
<reference evidence="5 6" key="1">
    <citation type="submission" date="2024-09" db="EMBL/GenBank/DDBJ databases">
        <authorList>
            <person name="Sun Q."/>
            <person name="Mori K."/>
        </authorList>
    </citation>
    <scope>NUCLEOTIDE SEQUENCE [LARGE SCALE GENOMIC DNA]</scope>
    <source>
        <strain evidence="5 6">TBRC 0563</strain>
    </source>
</reference>
<keyword evidence="6" id="KW-1185">Reference proteome</keyword>
<dbReference type="Pfam" id="PF12840">
    <property type="entry name" value="HTH_20"/>
    <property type="match status" value="1"/>
</dbReference>
<evidence type="ECO:0000256" key="3">
    <source>
        <dbReference type="ARBA" id="ARBA00023163"/>
    </source>
</evidence>
<evidence type="ECO:0000259" key="4">
    <source>
        <dbReference type="PROSITE" id="PS50987"/>
    </source>
</evidence>
<keyword evidence="3" id="KW-0804">Transcription</keyword>
<dbReference type="InterPro" id="IPR051011">
    <property type="entry name" value="Metal_resp_trans_reg"/>
</dbReference>
<gene>
    <name evidence="5" type="ORF">ACFFNX_38610</name>
</gene>
<organism evidence="5 6">
    <name type="scientific">Actinoallomurus acaciae</name>
    <dbReference type="NCBI Taxonomy" id="502577"/>
    <lineage>
        <taxon>Bacteria</taxon>
        <taxon>Bacillati</taxon>
        <taxon>Actinomycetota</taxon>
        <taxon>Actinomycetes</taxon>
        <taxon>Streptosporangiales</taxon>
        <taxon>Thermomonosporaceae</taxon>
        <taxon>Actinoallomurus</taxon>
    </lineage>
</organism>
<dbReference type="CDD" id="cd00090">
    <property type="entry name" value="HTH_ARSR"/>
    <property type="match status" value="1"/>
</dbReference>
<feature type="non-terminal residue" evidence="5">
    <location>
        <position position="1"/>
    </location>
</feature>
<keyword evidence="2" id="KW-0238">DNA-binding</keyword>
<dbReference type="PANTHER" id="PTHR43132:SF8">
    <property type="entry name" value="HTH-TYPE TRANSCRIPTIONAL REGULATOR KMTR"/>
    <property type="match status" value="1"/>
</dbReference>
<evidence type="ECO:0000313" key="5">
    <source>
        <dbReference type="EMBL" id="MFB9838092.1"/>
    </source>
</evidence>
<keyword evidence="1" id="KW-0805">Transcription regulation</keyword>
<protein>
    <submittedName>
        <fullName evidence="5">ArsR/SmtB family transcription factor</fullName>
    </submittedName>
</protein>